<dbReference type="AlphaFoldDB" id="A0A9P5C2B1"/>
<keyword evidence="3" id="KW-1185">Reference proteome</keyword>
<feature type="compositionally biased region" description="Gly residues" evidence="1">
    <location>
        <begin position="1045"/>
        <end position="1057"/>
    </location>
</feature>
<feature type="compositionally biased region" description="Polar residues" evidence="1">
    <location>
        <begin position="151"/>
        <end position="174"/>
    </location>
</feature>
<feature type="compositionally biased region" description="Pro residues" evidence="1">
    <location>
        <begin position="699"/>
        <end position="726"/>
    </location>
</feature>
<feature type="compositionally biased region" description="Low complexity" evidence="1">
    <location>
        <begin position="62"/>
        <end position="81"/>
    </location>
</feature>
<evidence type="ECO:0000256" key="1">
    <source>
        <dbReference type="SAM" id="MobiDB-lite"/>
    </source>
</evidence>
<evidence type="ECO:0000313" key="3">
    <source>
        <dbReference type="Proteomes" id="UP000758155"/>
    </source>
</evidence>
<feature type="compositionally biased region" description="Pro residues" evidence="1">
    <location>
        <begin position="931"/>
        <end position="947"/>
    </location>
</feature>
<feature type="region of interest" description="Disordered" evidence="1">
    <location>
        <begin position="692"/>
        <end position="1057"/>
    </location>
</feature>
<feature type="compositionally biased region" description="Polar residues" evidence="1">
    <location>
        <begin position="103"/>
        <end position="125"/>
    </location>
</feature>
<feature type="compositionally biased region" description="Polar residues" evidence="1">
    <location>
        <begin position="568"/>
        <end position="583"/>
    </location>
</feature>
<feature type="compositionally biased region" description="Pro residues" evidence="1">
    <location>
        <begin position="884"/>
        <end position="917"/>
    </location>
</feature>
<gene>
    <name evidence="2" type="ORF">E8E12_008183</name>
</gene>
<accession>A0A9P5C2B1</accession>
<feature type="compositionally biased region" description="Pro residues" evidence="1">
    <location>
        <begin position="861"/>
        <end position="873"/>
    </location>
</feature>
<protein>
    <submittedName>
        <fullName evidence="2">Uncharacterized protein</fullName>
    </submittedName>
</protein>
<feature type="compositionally biased region" description="Basic and acidic residues" evidence="1">
    <location>
        <begin position="811"/>
        <end position="825"/>
    </location>
</feature>
<evidence type="ECO:0000313" key="2">
    <source>
        <dbReference type="EMBL" id="KAF3041569.1"/>
    </source>
</evidence>
<feature type="compositionally biased region" description="Basic and acidic residues" evidence="1">
    <location>
        <begin position="727"/>
        <end position="760"/>
    </location>
</feature>
<feature type="region of interest" description="Disordered" evidence="1">
    <location>
        <begin position="1"/>
        <end position="247"/>
    </location>
</feature>
<feature type="compositionally biased region" description="Basic and acidic residues" evidence="1">
    <location>
        <begin position="651"/>
        <end position="663"/>
    </location>
</feature>
<name>A0A9P5C2B1_9PLEO</name>
<proteinExistence type="predicted"/>
<reference evidence="2" key="1">
    <citation type="submission" date="2019-04" db="EMBL/GenBank/DDBJ databases">
        <title>Sequencing of skin fungus with MAO and IRED activity.</title>
        <authorList>
            <person name="Marsaioli A.J."/>
            <person name="Bonatto J.M.C."/>
            <person name="Reis Junior O."/>
        </authorList>
    </citation>
    <scope>NUCLEOTIDE SEQUENCE</scope>
    <source>
        <strain evidence="2">28M1</strain>
    </source>
</reference>
<organism evidence="2 3">
    <name type="scientific">Didymella heteroderae</name>
    <dbReference type="NCBI Taxonomy" id="1769908"/>
    <lineage>
        <taxon>Eukaryota</taxon>
        <taxon>Fungi</taxon>
        <taxon>Dikarya</taxon>
        <taxon>Ascomycota</taxon>
        <taxon>Pezizomycotina</taxon>
        <taxon>Dothideomycetes</taxon>
        <taxon>Pleosporomycetidae</taxon>
        <taxon>Pleosporales</taxon>
        <taxon>Pleosporineae</taxon>
        <taxon>Didymellaceae</taxon>
        <taxon>Didymella</taxon>
    </lineage>
</organism>
<feature type="region of interest" description="Disordered" evidence="1">
    <location>
        <begin position="514"/>
        <end position="610"/>
    </location>
</feature>
<feature type="compositionally biased region" description="Polar residues" evidence="1">
    <location>
        <begin position="215"/>
        <end position="224"/>
    </location>
</feature>
<dbReference type="Proteomes" id="UP000758155">
    <property type="component" value="Unassembled WGS sequence"/>
</dbReference>
<dbReference type="EMBL" id="SWKV01000020">
    <property type="protein sequence ID" value="KAF3041569.1"/>
    <property type="molecule type" value="Genomic_DNA"/>
</dbReference>
<feature type="compositionally biased region" description="Basic residues" evidence="1">
    <location>
        <begin position="233"/>
        <end position="243"/>
    </location>
</feature>
<feature type="compositionally biased region" description="Low complexity" evidence="1">
    <location>
        <begin position="918"/>
        <end position="930"/>
    </location>
</feature>
<feature type="compositionally biased region" description="Low complexity" evidence="1">
    <location>
        <begin position="184"/>
        <end position="196"/>
    </location>
</feature>
<comment type="caution">
    <text evidence="2">The sequence shown here is derived from an EMBL/GenBank/DDBJ whole genome shotgun (WGS) entry which is preliminary data.</text>
</comment>
<feature type="compositionally biased region" description="Low complexity" evidence="1">
    <location>
        <begin position="974"/>
        <end position="986"/>
    </location>
</feature>
<dbReference type="OrthoDB" id="4188028at2759"/>
<sequence>MPPKRKNKPMPPAKKINLRASARTGASAVATKRKQQGEDWKQSRLAPDIPLHMTTRRAAKTSSNHTSSAAPSSAASGSRRSSLNDVAQQSDFDDEPAKHSRMSTDSSSPNGSFGNNTPLNGTQTPELDESVSEAALQLSKVAGKKRRASDDSTLSSRTRPNGVLTRTQSDVSEQQPRRKKRKTASAPADSADQPPDLTDASTAPNSPEPAPDVAISQNLQNVLPTNGDGPAKIPKRLPGRRRQPHPDVNVEVDLRRQLSLKTSYRSVAKVLKGYLDELAQRSIKNLDGDSDFHRKCPEYKPLIDGLDRKRDVQLDYLAAWRSERMDQLERVRAAEKQIQEQQYLNRFEDLRDDYLQRCYFRMKQIEREWKAAQDDATDDEDNVLPPTYTDDPIKGVDNRLGSKFASRSRAYVEADRELENDVKRKMFDQLRTSFVDKDDDADDSIEDLTGGFARFAGPDRTEAIVHHNINSLADAAHDIERTPSPPVRLPKAQVIPNDQATMLMFLADLSTAQPTHEPKTAVQLPKDSYQPPCAEPPAFSQHLARQSSPVPVPGSSLAPPSQAALDGSTMTAQPGLSHAQNALQPGVNGSHAGKTPLVPEVTSEKPTPARTTHRIMDMLNNDSDVPVTKARASVPSVQEPQPPNTPSGRDNGIKHETPSRGDAARLENIVNQPEQNDQPEHHVDQQLMDALSGPIHPATEPPSPARPAPMPWQQPSAPPQPTVPPPRDADESLRRKDPRDTLRKIRELLDRKAEEHGMHVHKERSHWPAYLRGESDHFDRREAAPAYDPQHPSAGLQGASDASGHPTYRRGSYDRTSHWDRDRRHSGSQASRPSPYQGSPPQPYHGESSRHTPAHQSPYASLPPKPPGPPPANPGNFRFAHYDPVPPPPASRTPYQPPSSNYPPASHPPHPPPPPGPYGHTYPSPYQHAYAPPPGPYQPQPHPPNAAYPPLKIHQYGGQPILPASMAPPPYTGPAQQSQPPAANPAFSPPPQGPAATSAQPSLQPNPHSEQADRRDGNFMGPQSRPRRAYRSYHAPGTQFRTYNGPGGGRGRGGGGS</sequence>
<feature type="region of interest" description="Disordered" evidence="1">
    <location>
        <begin position="629"/>
        <end position="663"/>
    </location>
</feature>
<feature type="compositionally biased region" description="Polar residues" evidence="1">
    <location>
        <begin position="995"/>
        <end position="1009"/>
    </location>
</feature>
<feature type="compositionally biased region" description="Basic and acidic residues" evidence="1">
    <location>
        <begin position="773"/>
        <end position="783"/>
    </location>
</feature>